<evidence type="ECO:0000256" key="3">
    <source>
        <dbReference type="ARBA" id="ARBA00023002"/>
    </source>
</evidence>
<keyword evidence="2 4" id="KW-0575">Peroxidase</keyword>
<keyword evidence="3 4" id="KW-0560">Oxidoreductase</keyword>
<evidence type="ECO:0000256" key="4">
    <source>
        <dbReference type="RuleBase" id="RU000499"/>
    </source>
</evidence>
<evidence type="ECO:0000313" key="5">
    <source>
        <dbReference type="EMBL" id="QIM09980.1"/>
    </source>
</evidence>
<protein>
    <recommendedName>
        <fullName evidence="4">Glutathione peroxidase</fullName>
    </recommendedName>
</protein>
<dbReference type="PANTHER" id="PTHR11592:SF78">
    <property type="entry name" value="GLUTATHIONE PEROXIDASE"/>
    <property type="match status" value="1"/>
</dbReference>
<dbReference type="InterPro" id="IPR000889">
    <property type="entry name" value="Glutathione_peroxidase"/>
</dbReference>
<dbReference type="EMBL" id="MN990733">
    <property type="protein sequence ID" value="QIM09980.1"/>
    <property type="molecule type" value="Genomic_DNA"/>
</dbReference>
<dbReference type="CDD" id="cd00340">
    <property type="entry name" value="GSH_Peroxidase"/>
    <property type="match status" value="1"/>
</dbReference>
<comment type="similarity">
    <text evidence="1 4">Belongs to the glutathione peroxidase family.</text>
</comment>
<dbReference type="PROSITE" id="PS51355">
    <property type="entry name" value="GLUTATHIONE_PEROXID_3"/>
    <property type="match status" value="1"/>
</dbReference>
<accession>A0A6G8F114</accession>
<dbReference type="AlphaFoldDB" id="A0A6G8F114"/>
<dbReference type="Pfam" id="PF00255">
    <property type="entry name" value="GSHPx"/>
    <property type="match status" value="1"/>
</dbReference>
<name>A0A6G8F114_9BACT</name>
<dbReference type="Gene3D" id="3.40.30.10">
    <property type="entry name" value="Glutaredoxin"/>
    <property type="match status" value="1"/>
</dbReference>
<reference evidence="5" key="1">
    <citation type="journal article" date="2020" name="J. ISSAAS">
        <title>Lactobacilli and other gastrointestinal microbiota of Peromyscus leucopus, reservoir host for agents of Lyme disease and other zoonoses in North America.</title>
        <authorList>
            <person name="Milovic A."/>
            <person name="Bassam K."/>
            <person name="Shao H."/>
            <person name="Chatzistamou I."/>
            <person name="Tufts D.M."/>
            <person name="Diuk-Wasser M."/>
            <person name="Barbour A.G."/>
        </authorList>
    </citation>
    <scope>NUCLEOTIDE SEQUENCE</scope>
    <source>
        <strain evidence="5">LL70</strain>
    </source>
</reference>
<dbReference type="PIRSF" id="PIRSF000303">
    <property type="entry name" value="Glutathion_perox"/>
    <property type="match status" value="1"/>
</dbReference>
<dbReference type="InterPro" id="IPR036249">
    <property type="entry name" value="Thioredoxin-like_sf"/>
</dbReference>
<dbReference type="PRINTS" id="PR01011">
    <property type="entry name" value="GLUTPROXDASE"/>
</dbReference>
<dbReference type="GO" id="GO:0034599">
    <property type="term" value="P:cellular response to oxidative stress"/>
    <property type="evidence" value="ECO:0007669"/>
    <property type="project" value="TreeGrafter"/>
</dbReference>
<dbReference type="GO" id="GO:0004601">
    <property type="term" value="F:peroxidase activity"/>
    <property type="evidence" value="ECO:0007669"/>
    <property type="project" value="UniProtKB-KW"/>
</dbReference>
<organism evidence="5">
    <name type="scientific">uncultured Prevotella sp</name>
    <dbReference type="NCBI Taxonomy" id="159272"/>
    <lineage>
        <taxon>Bacteria</taxon>
        <taxon>Pseudomonadati</taxon>
        <taxon>Bacteroidota</taxon>
        <taxon>Bacteroidia</taxon>
        <taxon>Bacteroidales</taxon>
        <taxon>Prevotellaceae</taxon>
        <taxon>Prevotella</taxon>
        <taxon>environmental samples</taxon>
    </lineage>
</organism>
<dbReference type="SUPFAM" id="SSF52833">
    <property type="entry name" value="Thioredoxin-like"/>
    <property type="match status" value="1"/>
</dbReference>
<gene>
    <name evidence="5" type="primary">bsaA</name>
    <name evidence="5" type="ORF">Prevot485_0790</name>
</gene>
<proteinExistence type="inferred from homology"/>
<evidence type="ECO:0000256" key="1">
    <source>
        <dbReference type="ARBA" id="ARBA00006926"/>
    </source>
</evidence>
<evidence type="ECO:0000256" key="2">
    <source>
        <dbReference type="ARBA" id="ARBA00022559"/>
    </source>
</evidence>
<sequence>MNSIYDITVKDRKGNAVPLKGYANEVVLIVNTATKSPHTPQYEELEAIYEKHHPQGFAVLDFPSNQPTKSCPGTDEMIHQFCKETYNTEFPRFKKVKVNGADADKLYKYLTEKFPGEITEDFTKFLVNKIGKVVARYDASTPISEIDAKIKEML</sequence>
<dbReference type="PANTHER" id="PTHR11592">
    <property type="entry name" value="GLUTATHIONE PEROXIDASE"/>
    <property type="match status" value="1"/>
</dbReference>